<evidence type="ECO:0000313" key="2">
    <source>
        <dbReference type="Proteomes" id="UP000669179"/>
    </source>
</evidence>
<dbReference type="RefSeq" id="WP_208253611.1">
    <property type="nucleotide sequence ID" value="NZ_JAGEOJ010000001.1"/>
</dbReference>
<reference evidence="1" key="1">
    <citation type="submission" date="2021-03" db="EMBL/GenBank/DDBJ databases">
        <authorList>
            <person name="Kanchanasin P."/>
            <person name="Saeng-In P."/>
            <person name="Phongsopitanun W."/>
            <person name="Yuki M."/>
            <person name="Kudo T."/>
            <person name="Ohkuma M."/>
            <person name="Tanasupawat S."/>
        </authorList>
    </citation>
    <scope>NUCLEOTIDE SEQUENCE</scope>
    <source>
        <strain evidence="1">GKU 128</strain>
    </source>
</reference>
<accession>A0A939P668</accession>
<name>A0A939P668_9ACTN</name>
<organism evidence="1 2">
    <name type="scientific">Actinomadura barringtoniae</name>
    <dbReference type="NCBI Taxonomy" id="1427535"/>
    <lineage>
        <taxon>Bacteria</taxon>
        <taxon>Bacillati</taxon>
        <taxon>Actinomycetota</taxon>
        <taxon>Actinomycetes</taxon>
        <taxon>Streptosporangiales</taxon>
        <taxon>Thermomonosporaceae</taxon>
        <taxon>Actinomadura</taxon>
    </lineage>
</organism>
<sequence>MRDAVHAVVIGDFQPRDGRHVTVIANNPLPLLGSQVKPVVDAALCGGAAR</sequence>
<dbReference type="EMBL" id="JAGEOJ010000001">
    <property type="protein sequence ID" value="MBO2446038.1"/>
    <property type="molecule type" value="Genomic_DNA"/>
</dbReference>
<comment type="caution">
    <text evidence="1">The sequence shown here is derived from an EMBL/GenBank/DDBJ whole genome shotgun (WGS) entry which is preliminary data.</text>
</comment>
<dbReference type="Proteomes" id="UP000669179">
    <property type="component" value="Unassembled WGS sequence"/>
</dbReference>
<gene>
    <name evidence="1" type="ORF">J4573_02980</name>
</gene>
<keyword evidence="2" id="KW-1185">Reference proteome</keyword>
<protein>
    <submittedName>
        <fullName evidence="1">Uncharacterized protein</fullName>
    </submittedName>
</protein>
<evidence type="ECO:0000313" key="1">
    <source>
        <dbReference type="EMBL" id="MBO2446038.1"/>
    </source>
</evidence>
<proteinExistence type="predicted"/>
<dbReference type="AlphaFoldDB" id="A0A939P668"/>